<dbReference type="HOGENOM" id="CLU_2847937_0_0_11"/>
<evidence type="ECO:0000313" key="2">
    <source>
        <dbReference type="Proteomes" id="UP000015423"/>
    </source>
</evidence>
<sequence>MNGAGRYHLLLTSDGRPVQHGWWSNEAVARDKCRRWIGSVGTMPTPRVTLTDEETGTVLTAWPETS</sequence>
<proteinExistence type="predicted"/>
<accession>S5VSU9</accession>
<dbReference type="Proteomes" id="UP000015423">
    <property type="component" value="Plasmid pSCO1"/>
</dbReference>
<dbReference type="RefSeq" id="WP_020945102.1">
    <property type="nucleotide sequence ID" value="NC_022001.1"/>
</dbReference>
<keyword evidence="2" id="KW-1185">Reference proteome</keyword>
<gene>
    <name evidence="1" type="ORF">B446_35818</name>
</gene>
<dbReference type="PATRIC" id="fig|1214242.5.peg.7303"/>
<geneLocation type="plasmid" evidence="1 2">
    <name>pSCO1</name>
</geneLocation>
<protein>
    <submittedName>
        <fullName evidence="1">Uncharacterized protein</fullName>
    </submittedName>
</protein>
<organism evidence="1 2">
    <name type="scientific">Streptomyces collinus (strain DSM 40733 / Tue 365)</name>
    <dbReference type="NCBI Taxonomy" id="1214242"/>
    <lineage>
        <taxon>Bacteria</taxon>
        <taxon>Bacillati</taxon>
        <taxon>Actinomycetota</taxon>
        <taxon>Actinomycetes</taxon>
        <taxon>Kitasatosporales</taxon>
        <taxon>Streptomycetaceae</taxon>
        <taxon>Streptomyces</taxon>
    </lineage>
</organism>
<reference evidence="1 2" key="1">
    <citation type="submission" date="2012-10" db="EMBL/GenBank/DDBJ databases">
        <title>The complete genome sequence of Streptomyces collinus Tu 365.</title>
        <authorList>
            <person name="Ruckert C."/>
            <person name="Szczepanowski R."/>
            <person name="Goesmann A."/>
            <person name="Pross E.K."/>
            <person name="Musiol E.M."/>
            <person name="Blin K."/>
            <person name="Wohlleben W."/>
            <person name="Puhler A."/>
            <person name="Weber T."/>
            <person name="Kalinowski J."/>
        </authorList>
    </citation>
    <scope>NUCLEOTIDE SEQUENCE [LARGE SCALE GENOMIC DNA]</scope>
    <source>
        <strain evidence="2">DSM 40733 / Tue 365</strain>
        <plasmid evidence="1 2">pSCO1</plasmid>
    </source>
</reference>
<keyword evidence="1" id="KW-0614">Plasmid</keyword>
<dbReference type="AlphaFoldDB" id="S5VSU9"/>
<dbReference type="eggNOG" id="ENOG5031T8E">
    <property type="taxonomic scope" value="Bacteria"/>
</dbReference>
<name>S5VSU9_STRC3</name>
<dbReference type="EMBL" id="CP006260">
    <property type="protein sequence ID" value="AGS73922.1"/>
    <property type="molecule type" value="Genomic_DNA"/>
</dbReference>
<evidence type="ECO:0000313" key="1">
    <source>
        <dbReference type="EMBL" id="AGS73922.1"/>
    </source>
</evidence>
<dbReference type="KEGG" id="sci:B446_35818"/>